<dbReference type="GO" id="GO:0032153">
    <property type="term" value="C:cell division site"/>
    <property type="evidence" value="ECO:0007669"/>
    <property type="project" value="TreeGrafter"/>
</dbReference>
<reference evidence="4 5" key="1">
    <citation type="submission" date="2019-10" db="EMBL/GenBank/DDBJ databases">
        <title>Glaciimonas soli sp. nov., a psychrophilic bacterium isolated from the forest soil of a high elevation mountain in Taiwan.</title>
        <authorList>
            <person name="Wang L.-T."/>
            <person name="Shieh W.Y."/>
        </authorList>
    </citation>
    <scope>NUCLEOTIDE SEQUENCE [LARGE SCALE GENOMIC DNA]</scope>
    <source>
        <strain evidence="4 5">GS1</strain>
    </source>
</reference>
<dbReference type="GO" id="GO:0032506">
    <property type="term" value="P:cytokinetic process"/>
    <property type="evidence" value="ECO:0007669"/>
    <property type="project" value="TreeGrafter"/>
</dbReference>
<evidence type="ECO:0000313" key="5">
    <source>
        <dbReference type="Proteomes" id="UP000451565"/>
    </source>
</evidence>
<dbReference type="AlphaFoldDB" id="A0A843YN20"/>
<dbReference type="EMBL" id="WINI01000001">
    <property type="protein sequence ID" value="MQQ99376.1"/>
    <property type="molecule type" value="Genomic_DNA"/>
</dbReference>
<dbReference type="InterPro" id="IPR036680">
    <property type="entry name" value="SPOR-like_sf"/>
</dbReference>
<feature type="compositionally biased region" description="Polar residues" evidence="1">
    <location>
        <begin position="1"/>
        <end position="22"/>
    </location>
</feature>
<dbReference type="PANTHER" id="PTHR38687">
    <property type="entry name" value="CELL DIVISION PROTEIN DEDD-RELATED"/>
    <property type="match status" value="1"/>
</dbReference>
<accession>A0A843YN20</accession>
<keyword evidence="2" id="KW-0472">Membrane</keyword>
<dbReference type="InterPro" id="IPR007730">
    <property type="entry name" value="SPOR-like_dom"/>
</dbReference>
<feature type="compositionally biased region" description="Basic and acidic residues" evidence="1">
    <location>
        <begin position="185"/>
        <end position="211"/>
    </location>
</feature>
<dbReference type="InterPro" id="IPR052521">
    <property type="entry name" value="Cell_div_SPOR-domain"/>
</dbReference>
<evidence type="ECO:0000313" key="4">
    <source>
        <dbReference type="EMBL" id="MQQ99376.1"/>
    </source>
</evidence>
<gene>
    <name evidence="4" type="ORF">GEV47_01580</name>
</gene>
<sequence length="316" mass="32599">MGLSSLFSKNKQAEPSDQSAYQSRAAEDSSAVRASRKRKTPDNQTNDPILPEKKRARRRLVGAVALVLAVVIILPMILDPEPKPLTNDIKIDIPSRDQASAAAASSSAASVTSPTTAAVASASASSVNTVGSNGLDNQEEIVDPASTTVAAAIAAATPALPSTNVATAAAAGAGVVSDKAPAKPKPVEKPKAKEKVAPVKPERKSNAEAEDAARAAAILNGRPYEAPADSEASGRPVEKKAGKFIIQVAALASQDKVDELQGKLSGAGIRSYTQKVKTSSGERIRIRVGPFASKEEAEKNRAKLSQLGLSGTLVPN</sequence>
<dbReference type="GO" id="GO:0042834">
    <property type="term" value="F:peptidoglycan binding"/>
    <property type="evidence" value="ECO:0007669"/>
    <property type="project" value="InterPro"/>
</dbReference>
<dbReference type="GO" id="GO:0030428">
    <property type="term" value="C:cell septum"/>
    <property type="evidence" value="ECO:0007669"/>
    <property type="project" value="TreeGrafter"/>
</dbReference>
<evidence type="ECO:0000259" key="3">
    <source>
        <dbReference type="PROSITE" id="PS51724"/>
    </source>
</evidence>
<feature type="domain" description="SPOR" evidence="3">
    <location>
        <begin position="238"/>
        <end position="316"/>
    </location>
</feature>
<comment type="caution">
    <text evidence="4">The sequence shown here is derived from an EMBL/GenBank/DDBJ whole genome shotgun (WGS) entry which is preliminary data.</text>
</comment>
<proteinExistence type="predicted"/>
<dbReference type="Gene3D" id="3.30.70.1070">
    <property type="entry name" value="Sporulation related repeat"/>
    <property type="match status" value="1"/>
</dbReference>
<dbReference type="RefSeq" id="WP_153232961.1">
    <property type="nucleotide sequence ID" value="NZ_WINI01000001.1"/>
</dbReference>
<dbReference type="Proteomes" id="UP000451565">
    <property type="component" value="Unassembled WGS sequence"/>
</dbReference>
<dbReference type="PROSITE" id="PS51724">
    <property type="entry name" value="SPOR"/>
    <property type="match status" value="1"/>
</dbReference>
<feature type="region of interest" description="Disordered" evidence="1">
    <location>
        <begin position="1"/>
        <end position="53"/>
    </location>
</feature>
<feature type="region of interest" description="Disordered" evidence="1">
    <location>
        <begin position="173"/>
        <end position="211"/>
    </location>
</feature>
<protein>
    <recommendedName>
        <fullName evidence="3">SPOR domain-containing protein</fullName>
    </recommendedName>
</protein>
<keyword evidence="2" id="KW-1133">Transmembrane helix</keyword>
<feature type="transmembrane region" description="Helical" evidence="2">
    <location>
        <begin position="60"/>
        <end position="78"/>
    </location>
</feature>
<keyword evidence="5" id="KW-1185">Reference proteome</keyword>
<organism evidence="4 5">
    <name type="scientific">Glaciimonas soli</name>
    <dbReference type="NCBI Taxonomy" id="2590999"/>
    <lineage>
        <taxon>Bacteria</taxon>
        <taxon>Pseudomonadati</taxon>
        <taxon>Pseudomonadota</taxon>
        <taxon>Betaproteobacteria</taxon>
        <taxon>Burkholderiales</taxon>
        <taxon>Oxalobacteraceae</taxon>
        <taxon>Glaciimonas</taxon>
    </lineage>
</organism>
<dbReference type="PANTHER" id="PTHR38687:SF1">
    <property type="entry name" value="CELL DIVISION PROTEIN DEDD"/>
    <property type="match status" value="1"/>
</dbReference>
<keyword evidence="2" id="KW-0812">Transmembrane</keyword>
<dbReference type="Pfam" id="PF05036">
    <property type="entry name" value="SPOR"/>
    <property type="match status" value="1"/>
</dbReference>
<evidence type="ECO:0000256" key="2">
    <source>
        <dbReference type="SAM" id="Phobius"/>
    </source>
</evidence>
<dbReference type="SUPFAM" id="SSF110997">
    <property type="entry name" value="Sporulation related repeat"/>
    <property type="match status" value="1"/>
</dbReference>
<dbReference type="OrthoDB" id="8563804at2"/>
<evidence type="ECO:0000256" key="1">
    <source>
        <dbReference type="SAM" id="MobiDB-lite"/>
    </source>
</evidence>
<name>A0A843YN20_9BURK</name>